<feature type="region of interest" description="Disordered" evidence="1">
    <location>
        <begin position="1"/>
        <end position="623"/>
    </location>
</feature>
<accession>A0A9P7NDE1</accession>
<dbReference type="Proteomes" id="UP000748025">
    <property type="component" value="Unassembled WGS sequence"/>
</dbReference>
<feature type="compositionally biased region" description="Pro residues" evidence="1">
    <location>
        <begin position="300"/>
        <end position="309"/>
    </location>
</feature>
<dbReference type="AlphaFoldDB" id="A0A9P7NDE1"/>
<dbReference type="OrthoDB" id="5423493at2759"/>
<dbReference type="EMBL" id="SRPW01000864">
    <property type="protein sequence ID" value="KAG6011539.1"/>
    <property type="molecule type" value="Genomic_DNA"/>
</dbReference>
<organism evidence="2 3">
    <name type="scientific">Claviceps pusilla</name>
    <dbReference type="NCBI Taxonomy" id="123648"/>
    <lineage>
        <taxon>Eukaryota</taxon>
        <taxon>Fungi</taxon>
        <taxon>Dikarya</taxon>
        <taxon>Ascomycota</taxon>
        <taxon>Pezizomycotina</taxon>
        <taxon>Sordariomycetes</taxon>
        <taxon>Hypocreomycetidae</taxon>
        <taxon>Hypocreales</taxon>
        <taxon>Clavicipitaceae</taxon>
        <taxon>Claviceps</taxon>
    </lineage>
</organism>
<feature type="compositionally biased region" description="Basic and acidic residues" evidence="1">
    <location>
        <begin position="28"/>
        <end position="40"/>
    </location>
</feature>
<feature type="compositionally biased region" description="Polar residues" evidence="1">
    <location>
        <begin position="189"/>
        <end position="203"/>
    </location>
</feature>
<feature type="compositionally biased region" description="Polar residues" evidence="1">
    <location>
        <begin position="225"/>
        <end position="238"/>
    </location>
</feature>
<proteinExistence type="predicted"/>
<feature type="compositionally biased region" description="Acidic residues" evidence="1">
    <location>
        <begin position="589"/>
        <end position="603"/>
    </location>
</feature>
<name>A0A9P7NDE1_9HYPO</name>
<feature type="compositionally biased region" description="Polar residues" evidence="1">
    <location>
        <begin position="414"/>
        <end position="455"/>
    </location>
</feature>
<protein>
    <submittedName>
        <fullName evidence="2">Uncharacterized protein</fullName>
    </submittedName>
</protein>
<reference evidence="2" key="1">
    <citation type="journal article" date="2020" name="bioRxiv">
        <title>Whole genome comparisons of ergot fungi reveals the divergence and evolution of species within the genus Claviceps are the result of varying mechanisms driving genome evolution and host range expansion.</title>
        <authorList>
            <person name="Wyka S.A."/>
            <person name="Mondo S.J."/>
            <person name="Liu M."/>
            <person name="Dettman J."/>
            <person name="Nalam V."/>
            <person name="Broders K.D."/>
        </authorList>
    </citation>
    <scope>NUCLEOTIDE SEQUENCE</scope>
    <source>
        <strain evidence="2">CCC 602</strain>
    </source>
</reference>
<comment type="caution">
    <text evidence="2">The sequence shown here is derived from an EMBL/GenBank/DDBJ whole genome shotgun (WGS) entry which is preliminary data.</text>
</comment>
<feature type="compositionally biased region" description="Polar residues" evidence="1">
    <location>
        <begin position="155"/>
        <end position="164"/>
    </location>
</feature>
<evidence type="ECO:0000313" key="3">
    <source>
        <dbReference type="Proteomes" id="UP000748025"/>
    </source>
</evidence>
<evidence type="ECO:0000313" key="2">
    <source>
        <dbReference type="EMBL" id="KAG6011539.1"/>
    </source>
</evidence>
<evidence type="ECO:0000256" key="1">
    <source>
        <dbReference type="SAM" id="MobiDB-lite"/>
    </source>
</evidence>
<feature type="compositionally biased region" description="Low complexity" evidence="1">
    <location>
        <begin position="459"/>
        <end position="468"/>
    </location>
</feature>
<feature type="compositionally biased region" description="Basic and acidic residues" evidence="1">
    <location>
        <begin position="93"/>
        <end position="111"/>
    </location>
</feature>
<sequence>MPRPKRARRAPPEKKAKTSAGPAATTTDDEHHEHLDDQRGRTRGRTRATRSAVARNSLAEHDALRAARERRDAALDRLANEDPTVTSGPEDNVEGRGRRRSSVETETDRRRVIAATPPLATGRDVSGLDLADDSVFGDLGDSFADGHVPEAPPSGASSTATLSHLRTRQRSRQSSMIGRHDPPIRPSSRGGNSYTPGVSSSFNIGVFRRRAREPSILGGSRRAQSRTGSVAGSVTSSRAGSVAGGSELGELESEGEELAPGAESTPSKSRRQSRRSASQTQNQKQLEGKQPSPSASASPSPSPCPSPSPEPRRRSTRKRKSDDDAATAQSERVARRAKVGRVEANGGLVIDSDSELSDVPSPPTGPNARLARPVTPVIDMDEITAPPASSDSEADDNAIWPDIHTLAKRRRRPSVTTPLRNNGDNFSDISTPPSLTHSPNLATNTANTRGRSATKQQRQRQGQNQNQRSPKITTADLTSLLPKRTYKRTRADDFDIDSDGRANSPDGESSSSSSSDGEQDHDPWSRTPPQFHSRPRGRPRKVPPAPGSSRPPNTVLKQRRVPERAGAGTTVRRSGRTTNKTYRTSENKENDDEDDDDDDDESDAERRENSHFQPLPDDTFDESAVVPDVQNTEELLRATQKFIEVDQWELSYEEVAEASSPQGAR</sequence>
<gene>
    <name evidence="2" type="ORF">E4U43_008253</name>
</gene>
<keyword evidence="3" id="KW-1185">Reference proteome</keyword>
<feature type="compositionally biased region" description="Basic and acidic residues" evidence="1">
    <location>
        <begin position="58"/>
        <end position="80"/>
    </location>
</feature>